<dbReference type="OrthoDB" id="9805423at2"/>
<proteinExistence type="predicted"/>
<name>A0A4R5NRE7_9LACO</name>
<reference evidence="2 3" key="1">
    <citation type="journal article" date="2019" name="Appl. Microbiol. Biotechnol.">
        <title>Uncovering carbohydrate metabolism through a genotype-phenotype association study of 56 lactic acid bacteria genomes.</title>
        <authorList>
            <person name="Buron-Moles G."/>
            <person name="Chailyan A."/>
            <person name="Dolejs I."/>
            <person name="Forster J."/>
            <person name="Miks M.H."/>
        </authorList>
    </citation>
    <scope>NUCLEOTIDE SEQUENCE [LARGE SCALE GENOMIC DNA]</scope>
    <source>
        <strain evidence="2 3">ATCC 49373</strain>
    </source>
</reference>
<dbReference type="Proteomes" id="UP000294854">
    <property type="component" value="Unassembled WGS sequence"/>
</dbReference>
<dbReference type="PANTHER" id="PTHR43433">
    <property type="entry name" value="HYDROLASE, ALPHA/BETA FOLD FAMILY PROTEIN"/>
    <property type="match status" value="1"/>
</dbReference>
<gene>
    <name evidence="2" type="ORF">C5L31_000564</name>
</gene>
<dbReference type="Gene3D" id="3.40.50.1820">
    <property type="entry name" value="alpha/beta hydrolase"/>
    <property type="match status" value="1"/>
</dbReference>
<evidence type="ECO:0000259" key="1">
    <source>
        <dbReference type="Pfam" id="PF00561"/>
    </source>
</evidence>
<organism evidence="2 3">
    <name type="scientific">Secundilactobacillus malefermentans</name>
    <dbReference type="NCBI Taxonomy" id="176292"/>
    <lineage>
        <taxon>Bacteria</taxon>
        <taxon>Bacillati</taxon>
        <taxon>Bacillota</taxon>
        <taxon>Bacilli</taxon>
        <taxon>Lactobacillales</taxon>
        <taxon>Lactobacillaceae</taxon>
        <taxon>Secundilactobacillus</taxon>
    </lineage>
</organism>
<evidence type="ECO:0000313" key="2">
    <source>
        <dbReference type="EMBL" id="TDG78969.1"/>
    </source>
</evidence>
<dbReference type="EMBL" id="PUFO01000029">
    <property type="protein sequence ID" value="TDG78969.1"/>
    <property type="molecule type" value="Genomic_DNA"/>
</dbReference>
<dbReference type="PANTHER" id="PTHR43433:SF5">
    <property type="entry name" value="AB HYDROLASE-1 DOMAIN-CONTAINING PROTEIN"/>
    <property type="match status" value="1"/>
</dbReference>
<evidence type="ECO:0000313" key="3">
    <source>
        <dbReference type="Proteomes" id="UP000294854"/>
    </source>
</evidence>
<dbReference type="Pfam" id="PF00561">
    <property type="entry name" value="Abhydrolase_1"/>
    <property type="match status" value="1"/>
</dbReference>
<protein>
    <recommendedName>
        <fullName evidence="1">AB hydrolase-1 domain-containing protein</fullName>
    </recommendedName>
</protein>
<comment type="caution">
    <text evidence="2">The sequence shown here is derived from an EMBL/GenBank/DDBJ whole genome shotgun (WGS) entry which is preliminary data.</text>
</comment>
<feature type="domain" description="AB hydrolase-1" evidence="1">
    <location>
        <begin position="20"/>
        <end position="139"/>
    </location>
</feature>
<dbReference type="InterPro" id="IPR050471">
    <property type="entry name" value="AB_hydrolase"/>
</dbReference>
<dbReference type="SUPFAM" id="SSF53474">
    <property type="entry name" value="alpha/beta-Hydrolases"/>
    <property type="match status" value="1"/>
</dbReference>
<dbReference type="RefSeq" id="WP_010620452.1">
    <property type="nucleotide sequence ID" value="NZ_PUFO01000029.1"/>
</dbReference>
<dbReference type="InterPro" id="IPR000073">
    <property type="entry name" value="AB_hydrolase_1"/>
</dbReference>
<dbReference type="STRING" id="1122149.FD44_GL000298"/>
<accession>A0A4R5NRE7</accession>
<keyword evidence="3" id="KW-1185">Reference proteome</keyword>
<dbReference type="AlphaFoldDB" id="A0A4R5NRE7"/>
<dbReference type="InterPro" id="IPR029058">
    <property type="entry name" value="AB_hydrolase_fold"/>
</dbReference>
<sequence length="281" mass="31427">MSYLNRDGAKLYYETVGEGPVFIFIPGANGTGNIFAGAAKLMQEHFKVVMFDRRGYGKSELTKPLPDEASEIDSTYRLKTDASDVAALAKELSPDEPVYITGSSSGSIVAMETLQDYPEVVKQIAFHEPPINSFLPNAKEDQASNNAIVKAAFEQDMGVAMKEFGKFMRISPIDAKMMSKPAAKLEGNDDPAVKGMKYWFQYEIRQYTSRKMDIDKLKQYRDRISLLNGTDSRGSYPQDVNQFLAKYWDVTIYDIPGAHLGYAQKPEGFATTLEAIFRSKN</sequence>